<dbReference type="InterPro" id="IPR003918">
    <property type="entry name" value="NADH_UbQ_OxRdtase"/>
</dbReference>
<accession>A0A7C1CGG8</accession>
<feature type="transmembrane region" description="Helical" evidence="6">
    <location>
        <begin position="186"/>
        <end position="206"/>
    </location>
</feature>
<dbReference type="InterPro" id="IPR001750">
    <property type="entry name" value="ND/Mrp_TM"/>
</dbReference>
<evidence type="ECO:0000256" key="2">
    <source>
        <dbReference type="ARBA" id="ARBA00022475"/>
    </source>
</evidence>
<name>A0A7C1CGG8_9CREN</name>
<sequence>MEDIQATANWQGVKLLTLSLARIVPNPGIHVHFRVVPMMLEALYLDIALLVLTAIIAPYLRKQPKILYVLASLALAFTLLVSLEESLSGTIATGEIATDWFTSLILTIVLADVLVVVASSFQALNLSPEGPSFIATLLLGITSLIGLSHAGTILMLLVSWILVSVTSYAMIALMKDKYSASGATKYGLMSLASSMLLLLSLTFVTTQDPKLSITPLSSPPIIVAVATLAFSAAAFGFKAGIFPFHAWLPDTYGISDPYPIAVVAPISKAAVILAFYKLAILIAPIVSSHWLTLLGILSVLTMTYGNITALLQKGFQGILAYSSIAHAGYILIGIAALSLPDPHLRHLAMLGLLMQLVTYSFAKTGLFLLAKLIRQKESPPLKLEHLNGLSRVDGSLAASSLILVLSLMGMPPLVGFWGKLFLFFSVVGPATWLTAIALINTGIAAAYYARIIKAMYFEPGSPNLSKDRGLKVAVIISAIISLLAGFIPILLPIQ</sequence>
<feature type="transmembrane region" description="Helical" evidence="6">
    <location>
        <begin position="289"/>
        <end position="311"/>
    </location>
</feature>
<feature type="transmembrane region" description="Helical" evidence="6">
    <location>
        <begin position="394"/>
        <end position="414"/>
    </location>
</feature>
<feature type="transmembrane region" description="Helical" evidence="6">
    <location>
        <begin position="260"/>
        <end position="283"/>
    </location>
</feature>
<feature type="transmembrane region" description="Helical" evidence="6">
    <location>
        <begin position="221"/>
        <end position="248"/>
    </location>
</feature>
<evidence type="ECO:0000256" key="1">
    <source>
        <dbReference type="ARBA" id="ARBA00004651"/>
    </source>
</evidence>
<dbReference type="PANTHER" id="PTHR42703">
    <property type="entry name" value="NADH DEHYDROGENASE"/>
    <property type="match status" value="1"/>
</dbReference>
<dbReference type="GO" id="GO:0042773">
    <property type="term" value="P:ATP synthesis coupled electron transport"/>
    <property type="evidence" value="ECO:0007669"/>
    <property type="project" value="InterPro"/>
</dbReference>
<feature type="transmembrane region" description="Helical" evidence="6">
    <location>
        <begin position="153"/>
        <end position="174"/>
    </location>
</feature>
<feature type="transmembrane region" description="Helical" evidence="6">
    <location>
        <begin position="470"/>
        <end position="491"/>
    </location>
</feature>
<proteinExistence type="predicted"/>
<protein>
    <submittedName>
        <fullName evidence="8">NADH-quinone oxidoreductase subunit N</fullName>
    </submittedName>
</protein>
<feature type="transmembrane region" description="Helical" evidence="6">
    <location>
        <begin position="131"/>
        <end position="147"/>
    </location>
</feature>
<evidence type="ECO:0000313" key="8">
    <source>
        <dbReference type="EMBL" id="HDP16216.1"/>
    </source>
</evidence>
<evidence type="ECO:0000256" key="4">
    <source>
        <dbReference type="ARBA" id="ARBA00022989"/>
    </source>
</evidence>
<dbReference type="GO" id="GO:0008137">
    <property type="term" value="F:NADH dehydrogenase (ubiquinone) activity"/>
    <property type="evidence" value="ECO:0007669"/>
    <property type="project" value="InterPro"/>
</dbReference>
<organism evidence="8">
    <name type="scientific">Thermofilum adornatum</name>
    <dbReference type="NCBI Taxonomy" id="1365176"/>
    <lineage>
        <taxon>Archaea</taxon>
        <taxon>Thermoproteota</taxon>
        <taxon>Thermoprotei</taxon>
        <taxon>Thermofilales</taxon>
        <taxon>Thermofilaceae</taxon>
        <taxon>Thermofilum</taxon>
    </lineage>
</organism>
<feature type="transmembrane region" description="Helical" evidence="6">
    <location>
        <begin position="318"/>
        <end position="340"/>
    </location>
</feature>
<feature type="transmembrane region" description="Helical" evidence="6">
    <location>
        <begin position="420"/>
        <end position="449"/>
    </location>
</feature>
<feature type="transmembrane region" description="Helical" evidence="6">
    <location>
        <begin position="67"/>
        <end position="83"/>
    </location>
</feature>
<dbReference type="EMBL" id="DSAY01000201">
    <property type="protein sequence ID" value="HDP16216.1"/>
    <property type="molecule type" value="Genomic_DNA"/>
</dbReference>
<dbReference type="PRINTS" id="PR01437">
    <property type="entry name" value="NUOXDRDTASE4"/>
</dbReference>
<comment type="caution">
    <text evidence="8">The sequence shown here is derived from an EMBL/GenBank/DDBJ whole genome shotgun (WGS) entry which is preliminary data.</text>
</comment>
<dbReference type="InterPro" id="IPR050586">
    <property type="entry name" value="CPA3_Na-H_Antiporter_D"/>
</dbReference>
<dbReference type="AlphaFoldDB" id="A0A7C1CGG8"/>
<dbReference type="GO" id="GO:0005886">
    <property type="term" value="C:plasma membrane"/>
    <property type="evidence" value="ECO:0007669"/>
    <property type="project" value="UniProtKB-SubCell"/>
</dbReference>
<dbReference type="PANTHER" id="PTHR42703:SF1">
    <property type="entry name" value="NA(+)_H(+) ANTIPORTER SUBUNIT D1"/>
    <property type="match status" value="1"/>
</dbReference>
<keyword evidence="3 6" id="KW-0812">Transmembrane</keyword>
<evidence type="ECO:0000259" key="7">
    <source>
        <dbReference type="Pfam" id="PF00361"/>
    </source>
</evidence>
<dbReference type="Pfam" id="PF00361">
    <property type="entry name" value="Proton_antipo_M"/>
    <property type="match status" value="1"/>
</dbReference>
<feature type="transmembrane region" description="Helical" evidence="6">
    <location>
        <begin position="103"/>
        <end position="124"/>
    </location>
</feature>
<reference evidence="8" key="1">
    <citation type="journal article" date="2020" name="mSystems">
        <title>Genome- and Community-Level Interaction Insights into Carbon Utilization and Element Cycling Functions of Hydrothermarchaeota in Hydrothermal Sediment.</title>
        <authorList>
            <person name="Zhou Z."/>
            <person name="Liu Y."/>
            <person name="Xu W."/>
            <person name="Pan J."/>
            <person name="Luo Z.H."/>
            <person name="Li M."/>
        </authorList>
    </citation>
    <scope>NUCLEOTIDE SEQUENCE [LARGE SCALE GENOMIC DNA]</scope>
    <source>
        <strain evidence="8">SpSt-116</strain>
    </source>
</reference>
<keyword evidence="4 6" id="KW-1133">Transmembrane helix</keyword>
<evidence type="ECO:0000256" key="6">
    <source>
        <dbReference type="SAM" id="Phobius"/>
    </source>
</evidence>
<comment type="subcellular location">
    <subcellularLocation>
        <location evidence="1">Cell membrane</location>
        <topology evidence="1">Multi-pass membrane protein</topology>
    </subcellularLocation>
</comment>
<keyword evidence="5 6" id="KW-0472">Membrane</keyword>
<feature type="transmembrane region" description="Helical" evidence="6">
    <location>
        <begin position="352"/>
        <end position="373"/>
    </location>
</feature>
<feature type="domain" description="NADH:quinone oxidoreductase/Mrp antiporter transmembrane" evidence="7">
    <location>
        <begin position="151"/>
        <end position="443"/>
    </location>
</feature>
<feature type="transmembrane region" description="Helical" evidence="6">
    <location>
        <begin position="42"/>
        <end position="60"/>
    </location>
</feature>
<evidence type="ECO:0000256" key="5">
    <source>
        <dbReference type="ARBA" id="ARBA00023136"/>
    </source>
</evidence>
<gene>
    <name evidence="8" type="ORF">ENN26_10680</name>
</gene>
<keyword evidence="2" id="KW-1003">Cell membrane</keyword>
<evidence type="ECO:0000256" key="3">
    <source>
        <dbReference type="ARBA" id="ARBA00022692"/>
    </source>
</evidence>